<evidence type="ECO:0000313" key="2">
    <source>
        <dbReference type="EMBL" id="AIE84984.1"/>
    </source>
</evidence>
<organism evidence="2 3">
    <name type="scientific">Fimbriimonas ginsengisoli Gsoil 348</name>
    <dbReference type="NCBI Taxonomy" id="661478"/>
    <lineage>
        <taxon>Bacteria</taxon>
        <taxon>Bacillati</taxon>
        <taxon>Armatimonadota</taxon>
        <taxon>Fimbriimonadia</taxon>
        <taxon>Fimbriimonadales</taxon>
        <taxon>Fimbriimonadaceae</taxon>
        <taxon>Fimbriimonas</taxon>
    </lineage>
</organism>
<evidence type="ECO:0000256" key="1">
    <source>
        <dbReference type="SAM" id="Phobius"/>
    </source>
</evidence>
<evidence type="ECO:0000313" key="3">
    <source>
        <dbReference type="Proteomes" id="UP000027982"/>
    </source>
</evidence>
<reference evidence="2 3" key="1">
    <citation type="journal article" date="2014" name="PLoS ONE">
        <title>The first complete genome sequence of the class fimbriimonadia in the phylum armatimonadetes.</title>
        <authorList>
            <person name="Hu Z.Y."/>
            <person name="Wang Y.Z."/>
            <person name="Im W.T."/>
            <person name="Wang S.Y."/>
            <person name="Zhao G.P."/>
            <person name="Zheng H.J."/>
            <person name="Quan Z.X."/>
        </authorList>
    </citation>
    <scope>NUCLEOTIDE SEQUENCE [LARGE SCALE GENOMIC DNA]</scope>
    <source>
        <strain evidence="2">Gsoil 348</strain>
    </source>
</reference>
<gene>
    <name evidence="2" type="ORF">OP10G_1616</name>
</gene>
<dbReference type="AlphaFoldDB" id="A0A068NTQ5"/>
<dbReference type="Proteomes" id="UP000027982">
    <property type="component" value="Chromosome"/>
</dbReference>
<protein>
    <submittedName>
        <fullName evidence="2">Uncharacterized protein</fullName>
    </submittedName>
</protein>
<dbReference type="KEGG" id="fgi:OP10G_1616"/>
<name>A0A068NTQ5_FIMGI</name>
<feature type="transmembrane region" description="Helical" evidence="1">
    <location>
        <begin position="13"/>
        <end position="33"/>
    </location>
</feature>
<keyword evidence="1" id="KW-0472">Membrane</keyword>
<sequence>MGSMAEVRKYPEVSNIAGLGVLPTFYGVIFHRVKKRGASSQ</sequence>
<keyword evidence="3" id="KW-1185">Reference proteome</keyword>
<keyword evidence="1" id="KW-1133">Transmembrane helix</keyword>
<dbReference type="EMBL" id="CP007139">
    <property type="protein sequence ID" value="AIE84984.1"/>
    <property type="molecule type" value="Genomic_DNA"/>
</dbReference>
<proteinExistence type="predicted"/>
<accession>A0A068NTQ5</accession>
<dbReference type="HOGENOM" id="CLU_3270377_0_0_0"/>
<keyword evidence="1" id="KW-0812">Transmembrane</keyword>